<gene>
    <name evidence="6" type="ORF">BGZ70_005664</name>
</gene>
<evidence type="ECO:0000256" key="1">
    <source>
        <dbReference type="ARBA" id="ARBA00006442"/>
    </source>
</evidence>
<dbReference type="InterPro" id="IPR023753">
    <property type="entry name" value="FAD/NAD-binding_dom"/>
</dbReference>
<dbReference type="GO" id="GO:0050660">
    <property type="term" value="F:flavin adenine dinucleotide binding"/>
    <property type="evidence" value="ECO:0007669"/>
    <property type="project" value="TreeGrafter"/>
</dbReference>
<organism evidence="6 7">
    <name type="scientific">Mortierella alpina</name>
    <name type="common">Oleaginous fungus</name>
    <name type="synonym">Mortierella renispora</name>
    <dbReference type="NCBI Taxonomy" id="64518"/>
    <lineage>
        <taxon>Eukaryota</taxon>
        <taxon>Fungi</taxon>
        <taxon>Fungi incertae sedis</taxon>
        <taxon>Mucoromycota</taxon>
        <taxon>Mortierellomycotina</taxon>
        <taxon>Mortierellomycetes</taxon>
        <taxon>Mortierellales</taxon>
        <taxon>Mortierellaceae</taxon>
        <taxon>Mortierella</taxon>
    </lineage>
</organism>
<reference evidence="6" key="1">
    <citation type="journal article" date="2020" name="Fungal Divers.">
        <title>Resolving the Mortierellaceae phylogeny through synthesis of multi-gene phylogenetics and phylogenomics.</title>
        <authorList>
            <person name="Vandepol N."/>
            <person name="Liber J."/>
            <person name="Desiro A."/>
            <person name="Na H."/>
            <person name="Kennedy M."/>
            <person name="Barry K."/>
            <person name="Grigoriev I.V."/>
            <person name="Miller A.N."/>
            <person name="O'Donnell K."/>
            <person name="Stajich J.E."/>
            <person name="Bonito G."/>
        </authorList>
    </citation>
    <scope>NUCLEOTIDE SEQUENCE</scope>
    <source>
        <strain evidence="6">CK1249</strain>
    </source>
</reference>
<keyword evidence="2" id="KW-0285">Flavoprotein</keyword>
<dbReference type="GO" id="GO:0004174">
    <property type="term" value="F:electron-transferring-flavoprotein dehydrogenase activity"/>
    <property type="evidence" value="ECO:0007669"/>
    <property type="project" value="TreeGrafter"/>
</dbReference>
<dbReference type="AlphaFoldDB" id="A0A9P6M446"/>
<dbReference type="EMBL" id="JAAAHY010000302">
    <property type="protein sequence ID" value="KAF9964956.1"/>
    <property type="molecule type" value="Genomic_DNA"/>
</dbReference>
<dbReference type="PANTHER" id="PTHR43735">
    <property type="entry name" value="APOPTOSIS-INDUCING FACTOR 1"/>
    <property type="match status" value="1"/>
</dbReference>
<dbReference type="PANTHER" id="PTHR43735:SF3">
    <property type="entry name" value="FERROPTOSIS SUPPRESSOR PROTEIN 1"/>
    <property type="match status" value="1"/>
</dbReference>
<dbReference type="SUPFAM" id="SSF51905">
    <property type="entry name" value="FAD/NAD(P)-binding domain"/>
    <property type="match status" value="2"/>
</dbReference>
<dbReference type="OrthoDB" id="202203at2759"/>
<evidence type="ECO:0000256" key="2">
    <source>
        <dbReference type="ARBA" id="ARBA00022630"/>
    </source>
</evidence>
<keyword evidence="4" id="KW-0560">Oxidoreductase</keyword>
<dbReference type="Pfam" id="PF07992">
    <property type="entry name" value="Pyr_redox_2"/>
    <property type="match status" value="1"/>
</dbReference>
<proteinExistence type="inferred from homology"/>
<dbReference type="InterPro" id="IPR036188">
    <property type="entry name" value="FAD/NAD-bd_sf"/>
</dbReference>
<accession>A0A9P6M446</accession>
<feature type="domain" description="FAD/NAD(P)-binding" evidence="5">
    <location>
        <begin position="8"/>
        <end position="297"/>
    </location>
</feature>
<protein>
    <recommendedName>
        <fullName evidence="5">FAD/NAD(P)-binding domain-containing protein</fullName>
    </recommendedName>
</protein>
<evidence type="ECO:0000313" key="6">
    <source>
        <dbReference type="EMBL" id="KAF9964956.1"/>
    </source>
</evidence>
<sequence length="389" mass="41559">MATTEHVQVVVVGGSSAGITVIKALLAANHKNLQITLVERRDARHHMLGSFRALVDEQYADKIWLPYTNLFPKDSPHKIIQGKLTEVHFNHIVLASGETIAFNYLAICTGSSNPAPAKFNMDSSAEAMAITNRARVDLKKSKSIVVVGGGACGVELAGEIKTAFPDKKVTLIHASPKLVDYLGLSDGFKTATLAHLKGLGVDVVLDERVVIEGLDRNNAIQVAPRTISTKAGPIESDMQFYSVGIQVDTSYISTLKPADSVSFDPQSLVNKGTNTLKVRKTMQLVDFDHIFAVGDCSDFSKVPTGAAISFAGPSAGKNILALINAEEKHKPAKLANGSVSPNMMVLATGPTTGVFSVSWLGSGVSNFFSRLIKSKDLMLGLVKGEMNIK</sequence>
<dbReference type="Proteomes" id="UP000738359">
    <property type="component" value="Unassembled WGS sequence"/>
</dbReference>
<keyword evidence="3" id="KW-0274">FAD</keyword>
<dbReference type="PRINTS" id="PR00368">
    <property type="entry name" value="FADPNR"/>
</dbReference>
<evidence type="ECO:0000313" key="7">
    <source>
        <dbReference type="Proteomes" id="UP000738359"/>
    </source>
</evidence>
<dbReference type="GO" id="GO:0005737">
    <property type="term" value="C:cytoplasm"/>
    <property type="evidence" value="ECO:0007669"/>
    <property type="project" value="TreeGrafter"/>
</dbReference>
<name>A0A9P6M446_MORAP</name>
<keyword evidence="7" id="KW-1185">Reference proteome</keyword>
<evidence type="ECO:0000259" key="5">
    <source>
        <dbReference type="Pfam" id="PF07992"/>
    </source>
</evidence>
<comment type="caution">
    <text evidence="6">The sequence shown here is derived from an EMBL/GenBank/DDBJ whole genome shotgun (WGS) entry which is preliminary data.</text>
</comment>
<dbReference type="Gene3D" id="3.50.50.100">
    <property type="match status" value="1"/>
</dbReference>
<dbReference type="PRINTS" id="PR00469">
    <property type="entry name" value="PNDRDTASEII"/>
</dbReference>
<evidence type="ECO:0000256" key="3">
    <source>
        <dbReference type="ARBA" id="ARBA00022827"/>
    </source>
</evidence>
<evidence type="ECO:0000256" key="4">
    <source>
        <dbReference type="ARBA" id="ARBA00023002"/>
    </source>
</evidence>
<comment type="similarity">
    <text evidence="1">Belongs to the FAD-dependent oxidoreductase family.</text>
</comment>